<dbReference type="Proteomes" id="UP000243459">
    <property type="component" value="Chromosome 3"/>
</dbReference>
<evidence type="ECO:0000313" key="2">
    <source>
        <dbReference type="Proteomes" id="UP000243459"/>
    </source>
</evidence>
<dbReference type="EMBL" id="CM007383">
    <property type="protein sequence ID" value="ONK74241.1"/>
    <property type="molecule type" value="Genomic_DNA"/>
</dbReference>
<sequence length="124" mass="13177">MSDRQVGRPLPLPNFTDRRASSATTVWGSLSCRTSPSRNLLTEVYMPLLGLVLGESGGSSDLLGASGPGSLSLFAVSFPSPHRSGRAHGEHRSPRHAGGPFRCEVRELRDVGELVVAAVERLAV</sequence>
<evidence type="ECO:0000313" key="1">
    <source>
        <dbReference type="EMBL" id="ONK74241.1"/>
    </source>
</evidence>
<protein>
    <submittedName>
        <fullName evidence="1">Uncharacterized protein</fullName>
    </submittedName>
</protein>
<accession>A0A5P1FC91</accession>
<organism evidence="1 2">
    <name type="scientific">Asparagus officinalis</name>
    <name type="common">Garden asparagus</name>
    <dbReference type="NCBI Taxonomy" id="4686"/>
    <lineage>
        <taxon>Eukaryota</taxon>
        <taxon>Viridiplantae</taxon>
        <taxon>Streptophyta</taxon>
        <taxon>Embryophyta</taxon>
        <taxon>Tracheophyta</taxon>
        <taxon>Spermatophyta</taxon>
        <taxon>Magnoliopsida</taxon>
        <taxon>Liliopsida</taxon>
        <taxon>Asparagales</taxon>
        <taxon>Asparagaceae</taxon>
        <taxon>Asparagoideae</taxon>
        <taxon>Asparagus</taxon>
    </lineage>
</organism>
<name>A0A5P1FC91_ASPOF</name>
<keyword evidence="2" id="KW-1185">Reference proteome</keyword>
<dbReference type="AlphaFoldDB" id="A0A5P1FC91"/>
<proteinExistence type="predicted"/>
<gene>
    <name evidence="1" type="ORF">A4U43_C03F4240</name>
</gene>
<dbReference type="Gramene" id="ONK74241">
    <property type="protein sequence ID" value="ONK74241"/>
    <property type="gene ID" value="A4U43_C03F4240"/>
</dbReference>
<dbReference type="PROSITE" id="PS51257">
    <property type="entry name" value="PROKAR_LIPOPROTEIN"/>
    <property type="match status" value="1"/>
</dbReference>
<reference evidence="2" key="1">
    <citation type="journal article" date="2017" name="Nat. Commun.">
        <title>The asparagus genome sheds light on the origin and evolution of a young Y chromosome.</title>
        <authorList>
            <person name="Harkess A."/>
            <person name="Zhou J."/>
            <person name="Xu C."/>
            <person name="Bowers J.E."/>
            <person name="Van der Hulst R."/>
            <person name="Ayyampalayam S."/>
            <person name="Mercati F."/>
            <person name="Riccardi P."/>
            <person name="McKain M.R."/>
            <person name="Kakrana A."/>
            <person name="Tang H."/>
            <person name="Ray J."/>
            <person name="Groenendijk J."/>
            <person name="Arikit S."/>
            <person name="Mathioni S.M."/>
            <person name="Nakano M."/>
            <person name="Shan H."/>
            <person name="Telgmann-Rauber A."/>
            <person name="Kanno A."/>
            <person name="Yue Z."/>
            <person name="Chen H."/>
            <person name="Li W."/>
            <person name="Chen Y."/>
            <person name="Xu X."/>
            <person name="Zhang Y."/>
            <person name="Luo S."/>
            <person name="Chen H."/>
            <person name="Gao J."/>
            <person name="Mao Z."/>
            <person name="Pires J.C."/>
            <person name="Luo M."/>
            <person name="Kudrna D."/>
            <person name="Wing R.A."/>
            <person name="Meyers B.C."/>
            <person name="Yi K."/>
            <person name="Kong H."/>
            <person name="Lavrijsen P."/>
            <person name="Sunseri F."/>
            <person name="Falavigna A."/>
            <person name="Ye Y."/>
            <person name="Leebens-Mack J.H."/>
            <person name="Chen G."/>
        </authorList>
    </citation>
    <scope>NUCLEOTIDE SEQUENCE [LARGE SCALE GENOMIC DNA]</scope>
    <source>
        <strain evidence="2">cv. DH0086</strain>
    </source>
</reference>